<dbReference type="OrthoDB" id="1936312at2759"/>
<dbReference type="KEGG" id="pda:103718327"/>
<dbReference type="GeneID" id="103718327"/>
<feature type="transmembrane region" description="Helical" evidence="2">
    <location>
        <begin position="931"/>
        <end position="948"/>
    </location>
</feature>
<feature type="region of interest" description="Disordered" evidence="1">
    <location>
        <begin position="1127"/>
        <end position="1190"/>
    </location>
</feature>
<evidence type="ECO:0000256" key="2">
    <source>
        <dbReference type="SAM" id="Phobius"/>
    </source>
</evidence>
<evidence type="ECO:0000313" key="3">
    <source>
        <dbReference type="Proteomes" id="UP000228380"/>
    </source>
</evidence>
<evidence type="ECO:0000313" key="4">
    <source>
        <dbReference type="RefSeq" id="XP_038989294.1"/>
    </source>
</evidence>
<dbReference type="PANTHER" id="PTHR34677">
    <property type="match status" value="1"/>
</dbReference>
<dbReference type="AlphaFoldDB" id="A0A8B9B0P9"/>
<reference evidence="4" key="2">
    <citation type="submission" date="2025-08" db="UniProtKB">
        <authorList>
            <consortium name="RefSeq"/>
        </authorList>
    </citation>
    <scope>IDENTIFICATION</scope>
    <source>
        <tissue evidence="4">Young leaves</tissue>
    </source>
</reference>
<feature type="transmembrane region" description="Helical" evidence="2">
    <location>
        <begin position="765"/>
        <end position="786"/>
    </location>
</feature>
<keyword evidence="2" id="KW-1133">Transmembrane helix</keyword>
<reference evidence="3" key="1">
    <citation type="journal article" date="2019" name="Nat. Commun.">
        <title>Genome-wide association mapping of date palm fruit traits.</title>
        <authorList>
            <person name="Hazzouri K.M."/>
            <person name="Gros-Balthazard M."/>
            <person name="Flowers J.M."/>
            <person name="Copetti D."/>
            <person name="Lemansour A."/>
            <person name="Lebrun M."/>
            <person name="Masmoudi K."/>
            <person name="Ferrand S."/>
            <person name="Dhar M.I."/>
            <person name="Fresquez Z.A."/>
            <person name="Rosas U."/>
            <person name="Zhang J."/>
            <person name="Talag J."/>
            <person name="Lee S."/>
            <person name="Kudrna D."/>
            <person name="Powell R.F."/>
            <person name="Leitch I.J."/>
            <person name="Krueger R.R."/>
            <person name="Wing R.A."/>
            <person name="Amiri K.M.A."/>
            <person name="Purugganan M.D."/>
        </authorList>
    </citation>
    <scope>NUCLEOTIDE SEQUENCE [LARGE SCALE GENOMIC DNA]</scope>
    <source>
        <strain evidence="3">cv. Khalas</strain>
    </source>
</reference>
<gene>
    <name evidence="4" type="primary">LOC103718327</name>
</gene>
<feature type="transmembrane region" description="Helical" evidence="2">
    <location>
        <begin position="740"/>
        <end position="759"/>
    </location>
</feature>
<feature type="compositionally biased region" description="Polar residues" evidence="1">
    <location>
        <begin position="1127"/>
        <end position="1141"/>
    </location>
</feature>
<dbReference type="RefSeq" id="XP_038989294.1">
    <property type="nucleotide sequence ID" value="XM_039133366.1"/>
</dbReference>
<dbReference type="PANTHER" id="PTHR34677:SF3">
    <property type="entry name" value="BACTERIAL IG-LIKE DOMAIN-CONTAINING PROTEIN"/>
    <property type="match status" value="1"/>
</dbReference>
<accession>A0A8B9B0P9</accession>
<proteinExistence type="predicted"/>
<evidence type="ECO:0000256" key="1">
    <source>
        <dbReference type="SAM" id="MobiDB-lite"/>
    </source>
</evidence>
<feature type="transmembrane region" description="Helical" evidence="2">
    <location>
        <begin position="699"/>
        <end position="720"/>
    </location>
</feature>
<name>A0A8B9B0P9_PHODC</name>
<keyword evidence="3" id="KW-1185">Reference proteome</keyword>
<dbReference type="Proteomes" id="UP000228380">
    <property type="component" value="Chromosome 14"/>
</dbReference>
<sequence>MISVNSLDVRLASTPQMGLVNLLKLLLWGMLLLHHLAQSAVYIHFDRLPLARTRFSTAVFRYSIMNQNGQNLCRNPGCSMYCELDKQPLKSCSTDLMVFENLTTNQYHNFLVVVSTPTGEKNSTSYNWYIDTIPPTAFVYTQMKYTSADNITVGITFSEACTGQGGFKCSNASSCDVMINGPANVDASTLQIVKPGFRYSLVIVFSSNVMYGRVVIKTGESFCSDQAGNSFTRTKHSIHLVYFDRRRVYAELRTLIPSYELEIGKVPRTVLATNRTEEMKFILTFRIPVINSTKDILNALQANVGRFVPVPTATHGNRHFCFELKNVSSTEIITVKLMPDSIFAQSGIAVSPVMPIVFLYDTTHPSVVLSTSSPIVTKEANINVVVEFTKPVFGFDASSIEVEGGKVARLKQLSEALYSMTVEVLTQTIVSVLVPEGKVRDVTGNLNLESNKLELRHYFVPAVSVALYSFATAGILATSLAAAVVAVSSANLAAIGSITSGVNNEVISDPSRNLLGMAGHLQVFVLSDWYSVGLPAEYSETTRGLRWLLPRAKLPWKKEDTPTWPNYPSSYIVFSNISKKYDKGSLLGIKRGQHSLAPRSNCASTPSRQPMISPDSEIFKKIMERKRSCEVNSAPTYRGSEFGMFKQKQNVTMADIPYGQLLNSEEYFIHFLRGEPLSAANVIKKLENYEGWQDLEMNLFWLGVGGGGLLILHFITLLFLKWRTRTSVHGLLSIPRFELFLLFLMLPCIGQASAFIIRGVTTKGIVVGALFLAIPTAVFLSILWFLTSTLFMDSMFLYKEVKCTDADHSRCSQLSNLLFGRSTTGKWFMAEGTPTSFLSRFGILFEDRKGPPLFVSAETNDPSSITKWTGSGQSGIGRMRALSSADGNEEAGASERLLGCIRSAFLILDLIRRVGLGILSAAYSVPSQSQCAIAFSITMLQFLCLFLLKPYIRRGVHMVESISLLCEAILFALVFDVNHFKNYTNQQTIGIMMLLLLFVSFVSQIVNEWYALTKCLLRITQTQRSFKLGLEWICKGLVLLYLPKKYWSRLIPGSTQPTTGLIPVVPPSPEVELEHRKSETTIAISQASATVVPVSIPSVADRGTPQGAMQTNMDSNPPRWQVPIQRSRTMSAKGRLSQSSKLARESDMKKLRKLARASFLVKHQKAGEGSSSHAPRESHLDDSSSNGSTA</sequence>
<keyword evidence="2" id="KW-0812">Transmembrane</keyword>
<keyword evidence="2" id="KW-0472">Membrane</keyword>
<organism evidence="3 4">
    <name type="scientific">Phoenix dactylifera</name>
    <name type="common">Date palm</name>
    <dbReference type="NCBI Taxonomy" id="42345"/>
    <lineage>
        <taxon>Eukaryota</taxon>
        <taxon>Viridiplantae</taxon>
        <taxon>Streptophyta</taxon>
        <taxon>Embryophyta</taxon>
        <taxon>Tracheophyta</taxon>
        <taxon>Spermatophyta</taxon>
        <taxon>Magnoliopsida</taxon>
        <taxon>Liliopsida</taxon>
        <taxon>Arecaceae</taxon>
        <taxon>Coryphoideae</taxon>
        <taxon>Phoeniceae</taxon>
        <taxon>Phoenix</taxon>
    </lineage>
</organism>
<feature type="transmembrane region" description="Helical" evidence="2">
    <location>
        <begin position="458"/>
        <end position="487"/>
    </location>
</feature>
<protein>
    <submittedName>
        <fullName evidence="4">Uncharacterized protein LOC103718327 isoform X1</fullName>
    </submittedName>
</protein>
<feature type="transmembrane region" description="Helical" evidence="2">
    <location>
        <begin position="955"/>
        <end position="975"/>
    </location>
</feature>
<feature type="transmembrane region" description="Helical" evidence="2">
    <location>
        <begin position="987"/>
        <end position="1006"/>
    </location>
</feature>